<comment type="caution">
    <text evidence="1">The sequence shown here is derived from an EMBL/GenBank/DDBJ whole genome shotgun (WGS) entry which is preliminary data.</text>
</comment>
<dbReference type="AlphaFoldDB" id="A0AAW7SXQ8"/>
<gene>
    <name evidence="1" type="ORF">QZM33_05955</name>
</gene>
<protein>
    <submittedName>
        <fullName evidence="1">Uncharacterized protein</fullName>
    </submittedName>
</protein>
<dbReference type="Proteomes" id="UP001171620">
    <property type="component" value="Unassembled WGS sequence"/>
</dbReference>
<dbReference type="EMBL" id="JAUJRV010000003">
    <property type="protein sequence ID" value="MDN7794506.1"/>
    <property type="molecule type" value="Genomic_DNA"/>
</dbReference>
<proteinExistence type="predicted"/>
<reference evidence="1" key="1">
    <citation type="submission" date="2023-07" db="EMBL/GenBank/DDBJ databases">
        <title>A collection of bacterial strains from the Burkholderia cepacia Research Laboratory and Repository.</title>
        <authorList>
            <person name="Lipuma J."/>
            <person name="Spilker T."/>
            <person name="Caverly L."/>
        </authorList>
    </citation>
    <scope>NUCLEOTIDE SEQUENCE</scope>
    <source>
        <strain evidence="1">AU44268</strain>
    </source>
</reference>
<accession>A0AAW7SXQ8</accession>
<organism evidence="1 2">
    <name type="scientific">Burkholderia vietnamiensis</name>
    <dbReference type="NCBI Taxonomy" id="60552"/>
    <lineage>
        <taxon>Bacteria</taxon>
        <taxon>Pseudomonadati</taxon>
        <taxon>Pseudomonadota</taxon>
        <taxon>Betaproteobacteria</taxon>
        <taxon>Burkholderiales</taxon>
        <taxon>Burkholderiaceae</taxon>
        <taxon>Burkholderia</taxon>
        <taxon>Burkholderia cepacia complex</taxon>
    </lineage>
</organism>
<evidence type="ECO:0000313" key="1">
    <source>
        <dbReference type="EMBL" id="MDN7794506.1"/>
    </source>
</evidence>
<evidence type="ECO:0000313" key="2">
    <source>
        <dbReference type="Proteomes" id="UP001171620"/>
    </source>
</evidence>
<name>A0AAW7SXQ8_BURVI</name>
<dbReference type="RefSeq" id="WP_212175379.1">
    <property type="nucleotide sequence ID" value="NZ_JAGSWO010000004.1"/>
</dbReference>
<sequence>MQQHADCNESDKETSHGMLILIAISIARRAPDVNMTSAHVVSGVARPMSDGTQIPGGTTGRASGVPERAAAAALMTETIDAAQ</sequence>